<dbReference type="InterPro" id="IPR007502">
    <property type="entry name" value="Helicase-assoc_dom"/>
</dbReference>
<evidence type="ECO:0000259" key="5">
    <source>
        <dbReference type="PROSITE" id="PS51192"/>
    </source>
</evidence>
<dbReference type="GO" id="GO:0016787">
    <property type="term" value="F:hydrolase activity"/>
    <property type="evidence" value="ECO:0007669"/>
    <property type="project" value="UniProtKB-KW"/>
</dbReference>
<keyword evidence="3 7" id="KW-0347">Helicase</keyword>
<dbReference type="NCBIfam" id="TIGR01970">
    <property type="entry name" value="DEAH_box_HrpB"/>
    <property type="match status" value="1"/>
</dbReference>
<evidence type="ECO:0000256" key="3">
    <source>
        <dbReference type="ARBA" id="ARBA00022806"/>
    </source>
</evidence>
<dbReference type="PROSITE" id="PS51194">
    <property type="entry name" value="HELICASE_CTER"/>
    <property type="match status" value="1"/>
</dbReference>
<keyword evidence="4" id="KW-0067">ATP-binding</keyword>
<protein>
    <submittedName>
        <fullName evidence="7">ATP-dependent helicase HrpB</fullName>
    </submittedName>
</protein>
<dbReference type="PROSITE" id="PS51192">
    <property type="entry name" value="HELICASE_ATP_BIND_1"/>
    <property type="match status" value="1"/>
</dbReference>
<sequence length="843" mass="93607">MELPIHALRDEIGEAVQQSGRLLLRAPTGSGKSTCVPSMLLESGVEGLIVVVQPRRIAARLLARHVAALRGVKPGGEVGHVVRFENCMSEQTRIVYVTDGVLQRWLQEDADLPGVGAVVFDEFHERRIASDVALARCLDLQESSREDLKLVVMSATLETGGLREYLQPCEVLEADGRVFPVDIKYQAISQGAQRGAQGPRAGLWDHVAAAIKQEVGREDAGHILVFLPGVHEIRRTVELVERAAWSRGWKVCPLYSGLSPKLQDEAVAPHGSPRIIVSTNVAETSLTIDGVCTVIDAGLARVARYDPVRGIDTLMIEKISRASADQRAGRAGRTAPGKCLRLWSENDHGRRVAFELPEIKRVDLAEVLLALKAAGIDDVAKFRWLEAPDAHALEVATQLLHQLGALDVLEEITEQGRAMARFPLHPRYARLLLAGQQHNCVAEAGFIAAAVQSEGVFLRGKGGQKAFSDDSDLTDFAAEWRAFNVARDMRYDPRRCGDYGIMARGARELEKALKQLEQIARRSGLNWRPPRDAEFDQEAVRHAVLAALSDRLAAQLGEATLSCRVVGNRKGKIDAESVAKGADAFVAAEMTEVEGREVSVYLNRCTRISLESLQAQFPEDFSDHDGAVYDESARRVVRRRETRFRDLVLASKEGGEPPLDQAAHLLAQRVVSGELKLNKWDRAVEQWIARLVNLSQWMPEMELPGFSEDDHQMVIEEVCQGAKSYKDIKNRDVLPVLSKWLSGPQKAVLDAYAPTEVKLSNGKSAKVKYKRDAEPWIAMKMQHLYDVTELPKIADGKVKLLVHLLAPNQRPWQVTGDLEGFWERGYPQMKKDLAGRYPKHEWR</sequence>
<gene>
    <name evidence="7" type="primary">hrpB</name>
    <name evidence="7" type="ORF">JIN83_13080</name>
</gene>
<keyword evidence="2" id="KW-0378">Hydrolase</keyword>
<dbReference type="Pfam" id="PF00270">
    <property type="entry name" value="DEAD"/>
    <property type="match status" value="1"/>
</dbReference>
<organism evidence="7 8">
    <name type="scientific">Oceaniferula flava</name>
    <dbReference type="NCBI Taxonomy" id="2800421"/>
    <lineage>
        <taxon>Bacteria</taxon>
        <taxon>Pseudomonadati</taxon>
        <taxon>Verrucomicrobiota</taxon>
        <taxon>Verrucomicrobiia</taxon>
        <taxon>Verrucomicrobiales</taxon>
        <taxon>Verrucomicrobiaceae</taxon>
        <taxon>Oceaniferula</taxon>
    </lineage>
</organism>
<dbReference type="InterPro" id="IPR014001">
    <property type="entry name" value="Helicase_ATP-bd"/>
</dbReference>
<dbReference type="Pfam" id="PF08482">
    <property type="entry name" value="HrpB_C"/>
    <property type="match status" value="1"/>
</dbReference>
<dbReference type="CDD" id="cd17917">
    <property type="entry name" value="DEXHc_RHA-like"/>
    <property type="match status" value="1"/>
</dbReference>
<dbReference type="SUPFAM" id="SSF52540">
    <property type="entry name" value="P-loop containing nucleoside triphosphate hydrolases"/>
    <property type="match status" value="1"/>
</dbReference>
<dbReference type="CDD" id="cd18791">
    <property type="entry name" value="SF2_C_RHA"/>
    <property type="match status" value="1"/>
</dbReference>
<dbReference type="Pfam" id="PF04408">
    <property type="entry name" value="WHD_HA2"/>
    <property type="match status" value="1"/>
</dbReference>
<reference evidence="7" key="1">
    <citation type="submission" date="2021-01" db="EMBL/GenBank/DDBJ databases">
        <title>Modified the classification status of verrucomicrobia.</title>
        <authorList>
            <person name="Feng X."/>
        </authorList>
    </citation>
    <scope>NUCLEOTIDE SEQUENCE</scope>
    <source>
        <strain evidence="7">5K15</strain>
    </source>
</reference>
<comment type="caution">
    <text evidence="7">The sequence shown here is derived from an EMBL/GenBank/DDBJ whole genome shotgun (WGS) entry which is preliminary data.</text>
</comment>
<evidence type="ECO:0000259" key="6">
    <source>
        <dbReference type="PROSITE" id="PS51194"/>
    </source>
</evidence>
<dbReference type="Pfam" id="PF21010">
    <property type="entry name" value="HA2_C"/>
    <property type="match status" value="1"/>
</dbReference>
<proteinExistence type="predicted"/>
<evidence type="ECO:0000313" key="8">
    <source>
        <dbReference type="Proteomes" id="UP000634206"/>
    </source>
</evidence>
<dbReference type="InterPro" id="IPR048333">
    <property type="entry name" value="HA2_WH"/>
</dbReference>
<dbReference type="InterPro" id="IPR001650">
    <property type="entry name" value="Helicase_C-like"/>
</dbReference>
<dbReference type="AlphaFoldDB" id="A0AAE2VCP7"/>
<dbReference type="Proteomes" id="UP000634206">
    <property type="component" value="Unassembled WGS sequence"/>
</dbReference>
<dbReference type="GO" id="GO:0003676">
    <property type="term" value="F:nucleic acid binding"/>
    <property type="evidence" value="ECO:0007669"/>
    <property type="project" value="InterPro"/>
</dbReference>
<dbReference type="PANTHER" id="PTHR43519">
    <property type="entry name" value="ATP-DEPENDENT RNA HELICASE HRPB"/>
    <property type="match status" value="1"/>
</dbReference>
<dbReference type="GO" id="GO:0005524">
    <property type="term" value="F:ATP binding"/>
    <property type="evidence" value="ECO:0007669"/>
    <property type="project" value="UniProtKB-KW"/>
</dbReference>
<feature type="domain" description="Helicase ATP-binding" evidence="5">
    <location>
        <begin position="13"/>
        <end position="175"/>
    </location>
</feature>
<dbReference type="PIRSF" id="PIRSF005496">
    <property type="entry name" value="ATP_hel_hrpB"/>
    <property type="match status" value="1"/>
</dbReference>
<feature type="domain" description="Helicase C-terminal" evidence="6">
    <location>
        <begin position="210"/>
        <end position="375"/>
    </location>
</feature>
<dbReference type="InterPro" id="IPR010225">
    <property type="entry name" value="HrpB"/>
</dbReference>
<evidence type="ECO:0000256" key="2">
    <source>
        <dbReference type="ARBA" id="ARBA00022801"/>
    </source>
</evidence>
<dbReference type="InterPro" id="IPR027417">
    <property type="entry name" value="P-loop_NTPase"/>
</dbReference>
<accession>A0AAE2VCP7</accession>
<dbReference type="Gene3D" id="3.40.50.300">
    <property type="entry name" value="P-loop containing nucleotide triphosphate hydrolases"/>
    <property type="match status" value="2"/>
</dbReference>
<dbReference type="SMART" id="SM00490">
    <property type="entry name" value="HELICc"/>
    <property type="match status" value="1"/>
</dbReference>
<name>A0AAE2VCP7_9BACT</name>
<dbReference type="GO" id="GO:0004386">
    <property type="term" value="F:helicase activity"/>
    <property type="evidence" value="ECO:0007669"/>
    <property type="project" value="UniProtKB-KW"/>
</dbReference>
<evidence type="ECO:0000256" key="4">
    <source>
        <dbReference type="ARBA" id="ARBA00022840"/>
    </source>
</evidence>
<dbReference type="InterPro" id="IPR013689">
    <property type="entry name" value="RNA_helicase_ATP-dep_HrpB_C"/>
</dbReference>
<keyword evidence="8" id="KW-1185">Reference proteome</keyword>
<dbReference type="SMART" id="SM00847">
    <property type="entry name" value="HA2"/>
    <property type="match status" value="1"/>
</dbReference>
<dbReference type="Gene3D" id="1.20.120.1080">
    <property type="match status" value="1"/>
</dbReference>
<dbReference type="EMBL" id="JAENIG010000009">
    <property type="protein sequence ID" value="MBK1855900.1"/>
    <property type="molecule type" value="Genomic_DNA"/>
</dbReference>
<dbReference type="PANTHER" id="PTHR43519:SF1">
    <property type="entry name" value="ATP-DEPENDENT RNA HELICASE HRPB"/>
    <property type="match status" value="1"/>
</dbReference>
<evidence type="ECO:0000256" key="1">
    <source>
        <dbReference type="ARBA" id="ARBA00022741"/>
    </source>
</evidence>
<dbReference type="InterPro" id="IPR011545">
    <property type="entry name" value="DEAD/DEAH_box_helicase_dom"/>
</dbReference>
<dbReference type="SMART" id="SM00487">
    <property type="entry name" value="DEXDc"/>
    <property type="match status" value="1"/>
</dbReference>
<dbReference type="RefSeq" id="WP_309490514.1">
    <property type="nucleotide sequence ID" value="NZ_JAENIG010000009.1"/>
</dbReference>
<keyword evidence="1" id="KW-0547">Nucleotide-binding</keyword>
<evidence type="ECO:0000313" key="7">
    <source>
        <dbReference type="EMBL" id="MBK1855900.1"/>
    </source>
</evidence>
<dbReference type="Pfam" id="PF00271">
    <property type="entry name" value="Helicase_C"/>
    <property type="match status" value="1"/>
</dbReference>